<dbReference type="GO" id="GO:0008094">
    <property type="term" value="F:ATP-dependent activity, acting on DNA"/>
    <property type="evidence" value="ECO:0007669"/>
    <property type="project" value="TreeGrafter"/>
</dbReference>
<proteinExistence type="predicted"/>
<feature type="region of interest" description="Disordered" evidence="4">
    <location>
        <begin position="331"/>
        <end position="431"/>
    </location>
</feature>
<dbReference type="SMART" id="SM00487">
    <property type="entry name" value="DEXDc"/>
    <property type="match status" value="1"/>
</dbReference>
<dbReference type="Proteomes" id="UP000887569">
    <property type="component" value="Unplaced"/>
</dbReference>
<feature type="region of interest" description="Disordered" evidence="4">
    <location>
        <begin position="539"/>
        <end position="558"/>
    </location>
</feature>
<accession>A0A914ZRY9</accession>
<feature type="region of interest" description="Disordered" evidence="4">
    <location>
        <begin position="283"/>
        <end position="314"/>
    </location>
</feature>
<dbReference type="PROSITE" id="PS51192">
    <property type="entry name" value="HELICASE_ATP_BIND_1"/>
    <property type="match status" value="1"/>
</dbReference>
<dbReference type="PANTHER" id="PTHR45626">
    <property type="entry name" value="TRANSCRIPTION TERMINATION FACTOR 2-RELATED"/>
    <property type="match status" value="1"/>
</dbReference>
<sequence>MDSSTSSIGIQEWNDSASGVEGDVGIQEQSDSTSGAEHNVGIHERDGTTADMEASLLTDDSISSDYNREVDRSRSFLMTTADSATDKKVPFHPRPFGWHLRERLQSWSPFHKSDGSARAECASRASQLATSTPDKRRSPPFDEENAPLSPIPRMKSLNGSQENNSHSDERRGVEFFSANESIFSETDVEKNKEVTKRISMSDVFEAYSEDDSHSEYQHFASTCHRRTDSMVDDGLSATLDKSNVIENMSVQEQVSVADTDGDYSDIRKQLFDETNDSQFRAIEDGSLAGGDGVELRSASEESAEQTNSGENVSGSRMLFFKSKLSSNKSRTSALAENGTDLPKSPSTFDSDILLPNASHTRRILESLSSEEEDQAEKDPSQTPPEIEPCDSWQKNPPEIEEVSSSDAENDSVVIITDSSDEEPKNKAEPEEVMVIDDSVLAIDVQEEGNKTTETAKAVGESEEEEEKAVASAPCKDSPATDRFKEKLRGLSTEELQQRLQNLNKLKFASNLAQLPDGGKRICSNIRAVKELLMENAAIRREEDGSSKKDQEESKEETMAKELRVVAPQPLNPDEYKRLITNRPPPKLFGGKMTDDRIVVAKTITGDVIAKMHRSISTAPENMETPTPEGLRTELMYHQRCGLTWLLWRETQSPPGGILADDMGLGKTLSLISLIVYRKNERRNSADVMEEWKKKALCDNRLIPSRATLVIAPASLIFQWEAEIDRHVKAGRLTVLIFHGAKQKREDDPRRMARYDVVITTYNLLASELGEKPTILGDSDSDSGDGGVVRPKVAVRRRIAKNPGSILAKIAWDRIVLDEAHQIKNKTSLASKACCRLAAASRWCLTGTPIHNKLWDLFSLVRFLRVTPFDEEAVWKEWIMGQSQTSANRLNTLIKGLLLRRTKDQMCPHSLKPIVDLKPRKYESVELVLSGLEKKVYDLMYTASRQKVRELIRTQEEGERELYGFGRRKKRDEGTSMRNPFLGGARTISADNDFQVMSSVLTLLLRLRQACVHLALTKKAVDMDAFETLGAGEEPSDDGELANKLANMSIMEDDAIAAELVADGHQGNVEYLFEAPFQSAKLVALFERLDEALARGDKCVIVSQWTSLLDIVEYHLKQRDVQYTSITGKIPTKDRQPRVESFNQVGGGSRVLLLSLTAGGVGLNLVGGNHLFLIDLHWNPALEQQACDRIYRMGQTKEVFIHKIICLDTIEERVLTLQQSKMALAKGVLEGAASKKLSKLTIADLKYLFELGRPVANAVAGAPASSRSAFSANEPYKPVMPPRDL</sequence>
<dbReference type="WBParaSite" id="PgB17_g011_t05">
    <property type="protein sequence ID" value="PgB17_g011_t05"/>
    <property type="gene ID" value="PgB17_g011"/>
</dbReference>
<dbReference type="CDD" id="cd18793">
    <property type="entry name" value="SF2_C_SNF"/>
    <property type="match status" value="1"/>
</dbReference>
<feature type="domain" description="Helicase C-terminal" evidence="6">
    <location>
        <begin position="1080"/>
        <end position="1245"/>
    </location>
</feature>
<dbReference type="InterPro" id="IPR000330">
    <property type="entry name" value="SNF2_N"/>
</dbReference>
<dbReference type="Gene3D" id="3.40.50.300">
    <property type="entry name" value="P-loop containing nucleotide triphosphate hydrolases"/>
    <property type="match status" value="1"/>
</dbReference>
<dbReference type="InterPro" id="IPR038718">
    <property type="entry name" value="SNF2-like_sf"/>
</dbReference>
<dbReference type="PANTHER" id="PTHR45626:SF50">
    <property type="entry name" value="TRANSCRIPTION TERMINATION FACTOR 2"/>
    <property type="match status" value="1"/>
</dbReference>
<feature type="region of interest" description="Disordered" evidence="4">
    <location>
        <begin position="447"/>
        <end position="480"/>
    </location>
</feature>
<feature type="compositionally biased region" description="Polar residues" evidence="4">
    <location>
        <begin position="1"/>
        <end position="17"/>
    </location>
</feature>
<feature type="compositionally biased region" description="Acidic residues" evidence="4">
    <location>
        <begin position="398"/>
        <end position="409"/>
    </location>
</feature>
<evidence type="ECO:0000256" key="2">
    <source>
        <dbReference type="ARBA" id="ARBA00022801"/>
    </source>
</evidence>
<feature type="domain" description="Helicase ATP-binding" evidence="5">
    <location>
        <begin position="647"/>
        <end position="866"/>
    </location>
</feature>
<feature type="region of interest" description="Disordered" evidence="4">
    <location>
        <begin position="1"/>
        <end position="53"/>
    </location>
</feature>
<feature type="compositionally biased region" description="Polar residues" evidence="4">
    <location>
        <begin position="304"/>
        <end position="314"/>
    </location>
</feature>
<dbReference type="InterPro" id="IPR014001">
    <property type="entry name" value="Helicase_ATP-bd"/>
</dbReference>
<organism evidence="7 8">
    <name type="scientific">Parascaris univalens</name>
    <name type="common">Nematode worm</name>
    <dbReference type="NCBI Taxonomy" id="6257"/>
    <lineage>
        <taxon>Eukaryota</taxon>
        <taxon>Metazoa</taxon>
        <taxon>Ecdysozoa</taxon>
        <taxon>Nematoda</taxon>
        <taxon>Chromadorea</taxon>
        <taxon>Rhabditida</taxon>
        <taxon>Spirurina</taxon>
        <taxon>Ascaridomorpha</taxon>
        <taxon>Ascaridoidea</taxon>
        <taxon>Ascarididae</taxon>
        <taxon>Parascaris</taxon>
    </lineage>
</organism>
<keyword evidence="2" id="KW-0378">Hydrolase</keyword>
<dbReference type="WBParaSite" id="PgB17_g011_t04">
    <property type="protein sequence ID" value="PgB17_g011_t04"/>
    <property type="gene ID" value="PgB17_g011"/>
</dbReference>
<dbReference type="PROSITE" id="PS51194">
    <property type="entry name" value="HELICASE_CTER"/>
    <property type="match status" value="1"/>
</dbReference>
<keyword evidence="7" id="KW-1185">Reference proteome</keyword>
<dbReference type="Gene3D" id="3.40.50.10810">
    <property type="entry name" value="Tandem AAA-ATPase domain"/>
    <property type="match status" value="1"/>
</dbReference>
<dbReference type="GO" id="GO:0006281">
    <property type="term" value="P:DNA repair"/>
    <property type="evidence" value="ECO:0007669"/>
    <property type="project" value="TreeGrafter"/>
</dbReference>
<evidence type="ECO:0000313" key="7">
    <source>
        <dbReference type="Proteomes" id="UP000887569"/>
    </source>
</evidence>
<dbReference type="SUPFAM" id="SSF52540">
    <property type="entry name" value="P-loop containing nucleoside triphosphate hydrolases"/>
    <property type="match status" value="2"/>
</dbReference>
<evidence type="ECO:0000259" key="6">
    <source>
        <dbReference type="PROSITE" id="PS51194"/>
    </source>
</evidence>
<dbReference type="GO" id="GO:0005634">
    <property type="term" value="C:nucleus"/>
    <property type="evidence" value="ECO:0007669"/>
    <property type="project" value="TreeGrafter"/>
</dbReference>
<evidence type="ECO:0000259" key="5">
    <source>
        <dbReference type="PROSITE" id="PS51192"/>
    </source>
</evidence>
<dbReference type="SMART" id="SM00490">
    <property type="entry name" value="HELICc"/>
    <property type="match status" value="1"/>
</dbReference>
<keyword evidence="1" id="KW-0547">Nucleotide-binding</keyword>
<protein>
    <submittedName>
        <fullName evidence="8 9">Transcription termination factor 2</fullName>
    </submittedName>
</protein>
<evidence type="ECO:0000256" key="1">
    <source>
        <dbReference type="ARBA" id="ARBA00022741"/>
    </source>
</evidence>
<feature type="region of interest" description="Disordered" evidence="4">
    <location>
        <begin position="1265"/>
        <end position="1284"/>
    </location>
</feature>
<dbReference type="InterPro" id="IPR001650">
    <property type="entry name" value="Helicase_C-like"/>
</dbReference>
<feature type="compositionally biased region" description="Polar residues" evidence="4">
    <location>
        <begin position="27"/>
        <end position="36"/>
    </location>
</feature>
<reference evidence="8 9" key="1">
    <citation type="submission" date="2022-11" db="UniProtKB">
        <authorList>
            <consortium name="WormBaseParasite"/>
        </authorList>
    </citation>
    <scope>IDENTIFICATION</scope>
</reference>
<name>A0A914ZRY9_PARUN</name>
<evidence type="ECO:0000256" key="4">
    <source>
        <dbReference type="SAM" id="MobiDB-lite"/>
    </source>
</evidence>
<evidence type="ECO:0000313" key="9">
    <source>
        <dbReference type="WBParaSite" id="PgB17_g011_t05"/>
    </source>
</evidence>
<dbReference type="InterPro" id="IPR050628">
    <property type="entry name" value="SNF2_RAD54_helicase_TF"/>
</dbReference>
<keyword evidence="3" id="KW-0067">ATP-binding</keyword>
<dbReference type="InterPro" id="IPR049730">
    <property type="entry name" value="SNF2/RAD54-like_C"/>
</dbReference>
<feature type="region of interest" description="Disordered" evidence="4">
    <location>
        <begin position="109"/>
        <end position="169"/>
    </location>
</feature>
<dbReference type="Pfam" id="PF00176">
    <property type="entry name" value="SNF2-rel_dom"/>
    <property type="match status" value="1"/>
</dbReference>
<dbReference type="GO" id="GO:0005524">
    <property type="term" value="F:ATP binding"/>
    <property type="evidence" value="ECO:0007669"/>
    <property type="project" value="UniProtKB-KW"/>
</dbReference>
<evidence type="ECO:0000256" key="3">
    <source>
        <dbReference type="ARBA" id="ARBA00022840"/>
    </source>
</evidence>
<evidence type="ECO:0000313" key="8">
    <source>
        <dbReference type="WBParaSite" id="PgB17_g011_t04"/>
    </source>
</evidence>
<dbReference type="Pfam" id="PF00271">
    <property type="entry name" value="Helicase_C"/>
    <property type="match status" value="1"/>
</dbReference>
<dbReference type="InterPro" id="IPR027417">
    <property type="entry name" value="P-loop_NTPase"/>
</dbReference>
<dbReference type="GO" id="GO:0016787">
    <property type="term" value="F:hydrolase activity"/>
    <property type="evidence" value="ECO:0007669"/>
    <property type="project" value="UniProtKB-KW"/>
</dbReference>